<dbReference type="GO" id="GO:0005737">
    <property type="term" value="C:cytoplasm"/>
    <property type="evidence" value="ECO:0007669"/>
    <property type="project" value="TreeGrafter"/>
</dbReference>
<dbReference type="InterPro" id="IPR003593">
    <property type="entry name" value="AAA+_ATPase"/>
</dbReference>
<proteinExistence type="inferred from homology"/>
<evidence type="ECO:0000256" key="2">
    <source>
        <dbReference type="ARBA" id="ARBA00022741"/>
    </source>
</evidence>
<dbReference type="PANTHER" id="PTHR11638">
    <property type="entry name" value="ATP-DEPENDENT CLP PROTEASE"/>
    <property type="match status" value="1"/>
</dbReference>
<organism evidence="9">
    <name type="scientific">candidate division WOR-3 bacterium</name>
    <dbReference type="NCBI Taxonomy" id="2052148"/>
    <lineage>
        <taxon>Bacteria</taxon>
        <taxon>Bacteria division WOR-3</taxon>
    </lineage>
</organism>
<evidence type="ECO:0000313" key="9">
    <source>
        <dbReference type="EMBL" id="HGB35637.1"/>
    </source>
</evidence>
<dbReference type="FunFam" id="3.40.50.300:FF:000010">
    <property type="entry name" value="Chaperone clpB 1, putative"/>
    <property type="match status" value="1"/>
</dbReference>
<name>A0A7V3NTY2_UNCW3</name>
<dbReference type="InterPro" id="IPR036628">
    <property type="entry name" value="Clp_N_dom_sf"/>
</dbReference>
<dbReference type="InterPro" id="IPR027417">
    <property type="entry name" value="P-loop_NTPase"/>
</dbReference>
<keyword evidence="7" id="KW-0175">Coiled coil</keyword>
<dbReference type="InterPro" id="IPR003959">
    <property type="entry name" value="ATPase_AAA_core"/>
</dbReference>
<evidence type="ECO:0000259" key="8">
    <source>
        <dbReference type="PROSITE" id="PS51903"/>
    </source>
</evidence>
<dbReference type="InterPro" id="IPR028299">
    <property type="entry name" value="ClpA/B_CS2"/>
</dbReference>
<keyword evidence="4 6" id="KW-0143">Chaperone</keyword>
<dbReference type="GO" id="GO:0016887">
    <property type="term" value="F:ATP hydrolysis activity"/>
    <property type="evidence" value="ECO:0007669"/>
    <property type="project" value="InterPro"/>
</dbReference>
<dbReference type="InterPro" id="IPR004176">
    <property type="entry name" value="Clp_R_N"/>
</dbReference>
<sequence length="808" mass="92494">MRMDKFTEGAQEALMRAQEALVKFKHNQLDVEHIFYGLLEEEGGVVWEIFEKLDVHPLLVKEKLKEALLKIPQTEWSGSRPVQIYITPRAQEVLQQAFEEAEKLKDEYVAQEHLLLAIENSGGGPSARILKEFGIDREKIYKALYEIRGGQRVTEPTAESKYNALAKYTVDITKLAEQGKLDPVIGREAEIERVIQIILRKTKNNPVLIGEPGVGKTAIVYGLAQRIVQKKVPDFLKDKRILMLDMGALLAGSKFRGEFEERLKAVIDEVKRQKDKYILFIDELHTIVGAGAAEGAIDAANLLKPGLASGELRVIGATTLDEYRERIEKDGALERRFQQVYVKEPSVEETIEILKGLRERFEEHHKVKILDSAIVAAAKLADRYIQGRKLPDKAIDLLDEACSMLRIKLSEMPEDLKSLESKIKSLRDQINLLSQFGKVTEMDRIKEELSKLESEYEERKKRWLEERGIDDAVDDNDIAIVVSKWTGIPALRLLEDEAKRLLYLEDELRKRVKGQDYAIKVVAQAIRRSRAGLGPRNRPIGVFMFLGPTGVGKTHLARQLAWLLFNDEDALLRIDMSEYMEKHTVSRLIGAPPGYIGFEKGGQLTEAVRRRPYQVILFDEIEKAHPDVFNIMLQIFDAGRLTDAQGHVVDFKNTLIIMTSNIQYQFRDAPQIGFIKSDDEIKHYHQNQVNKIMPELLKYFKIEFLNRIDEFVFFNPLGPQEVREIVELQLSEVKESLAENNIEIEWTKNLVDFLAETGYNPELGARPLRRTIQMYVENPLADRILAGEIKPADKVLIDYDNEVKFVKK</sequence>
<dbReference type="InterPro" id="IPR050130">
    <property type="entry name" value="ClpA_ClpB"/>
</dbReference>
<dbReference type="Pfam" id="PF07724">
    <property type="entry name" value="AAA_2"/>
    <property type="match status" value="1"/>
</dbReference>
<dbReference type="SMART" id="SM01086">
    <property type="entry name" value="ClpB_D2-small"/>
    <property type="match status" value="1"/>
</dbReference>
<reference evidence="9" key="1">
    <citation type="journal article" date="2020" name="mSystems">
        <title>Genome- and Community-Level Interaction Insights into Carbon Utilization and Element Cycling Functions of Hydrothermarchaeota in Hydrothermal Sediment.</title>
        <authorList>
            <person name="Zhou Z."/>
            <person name="Liu Y."/>
            <person name="Xu W."/>
            <person name="Pan J."/>
            <person name="Luo Z.H."/>
            <person name="Li M."/>
        </authorList>
    </citation>
    <scope>NUCLEOTIDE SEQUENCE [LARGE SCALE GENOMIC DNA]</scope>
    <source>
        <strain evidence="9">SpSt-754</strain>
    </source>
</reference>
<keyword evidence="3 6" id="KW-0067">ATP-binding</keyword>
<evidence type="ECO:0000256" key="4">
    <source>
        <dbReference type="ARBA" id="ARBA00023186"/>
    </source>
</evidence>
<keyword evidence="1 5" id="KW-0677">Repeat</keyword>
<gene>
    <name evidence="9" type="ORF">ENV38_01860</name>
</gene>
<evidence type="ECO:0000256" key="7">
    <source>
        <dbReference type="SAM" id="Coils"/>
    </source>
</evidence>
<dbReference type="InterPro" id="IPR041546">
    <property type="entry name" value="ClpA/ClpB_AAA_lid"/>
</dbReference>
<dbReference type="GO" id="GO:0005524">
    <property type="term" value="F:ATP binding"/>
    <property type="evidence" value="ECO:0007669"/>
    <property type="project" value="UniProtKB-KW"/>
</dbReference>
<evidence type="ECO:0000256" key="1">
    <source>
        <dbReference type="ARBA" id="ARBA00022737"/>
    </source>
</evidence>
<evidence type="ECO:0000256" key="6">
    <source>
        <dbReference type="RuleBase" id="RU004432"/>
    </source>
</evidence>
<dbReference type="SUPFAM" id="SSF81923">
    <property type="entry name" value="Double Clp-N motif"/>
    <property type="match status" value="1"/>
</dbReference>
<dbReference type="Pfam" id="PF02861">
    <property type="entry name" value="Clp_N"/>
    <property type="match status" value="1"/>
</dbReference>
<comment type="caution">
    <text evidence="9">The sequence shown here is derived from an EMBL/GenBank/DDBJ whole genome shotgun (WGS) entry which is preliminary data.</text>
</comment>
<dbReference type="PRINTS" id="PR00300">
    <property type="entry name" value="CLPPROTEASEA"/>
</dbReference>
<dbReference type="Gene3D" id="3.40.50.300">
    <property type="entry name" value="P-loop containing nucleotide triphosphate hydrolases"/>
    <property type="match status" value="3"/>
</dbReference>
<dbReference type="CDD" id="cd19499">
    <property type="entry name" value="RecA-like_ClpB_Hsp104-like"/>
    <property type="match status" value="1"/>
</dbReference>
<dbReference type="InterPro" id="IPR018368">
    <property type="entry name" value="ClpA/B_CS1"/>
</dbReference>
<dbReference type="Pfam" id="PF00004">
    <property type="entry name" value="AAA"/>
    <property type="match status" value="1"/>
</dbReference>
<dbReference type="Pfam" id="PF10431">
    <property type="entry name" value="ClpB_D2-small"/>
    <property type="match status" value="1"/>
</dbReference>
<dbReference type="GO" id="GO:0034605">
    <property type="term" value="P:cellular response to heat"/>
    <property type="evidence" value="ECO:0007669"/>
    <property type="project" value="TreeGrafter"/>
</dbReference>
<feature type="coiled-coil region" evidence="7">
    <location>
        <begin position="87"/>
        <end position="114"/>
    </location>
</feature>
<evidence type="ECO:0000256" key="5">
    <source>
        <dbReference type="PROSITE-ProRule" id="PRU01251"/>
    </source>
</evidence>
<dbReference type="PROSITE" id="PS51903">
    <property type="entry name" value="CLP_R"/>
    <property type="match status" value="1"/>
</dbReference>
<accession>A0A7V3NTY2</accession>
<comment type="similarity">
    <text evidence="6">Belongs to the ClpA/ClpB family.</text>
</comment>
<evidence type="ECO:0000256" key="3">
    <source>
        <dbReference type="ARBA" id="ARBA00022840"/>
    </source>
</evidence>
<dbReference type="CDD" id="cd00009">
    <property type="entry name" value="AAA"/>
    <property type="match status" value="1"/>
</dbReference>
<keyword evidence="2 6" id="KW-0547">Nucleotide-binding</keyword>
<protein>
    <submittedName>
        <fullName evidence="9">AAA family ATPase</fullName>
    </submittedName>
</protein>
<dbReference type="FunFam" id="3.40.50.300:FF:000025">
    <property type="entry name" value="ATP-dependent Clp protease subunit"/>
    <property type="match status" value="1"/>
</dbReference>
<dbReference type="EMBL" id="DTGD01000074">
    <property type="protein sequence ID" value="HGB35637.1"/>
    <property type="molecule type" value="Genomic_DNA"/>
</dbReference>
<dbReference type="Pfam" id="PF17871">
    <property type="entry name" value="AAA_lid_9"/>
    <property type="match status" value="1"/>
</dbReference>
<dbReference type="InterPro" id="IPR019489">
    <property type="entry name" value="Clp_ATPase_C"/>
</dbReference>
<dbReference type="SMART" id="SM00382">
    <property type="entry name" value="AAA"/>
    <property type="match status" value="2"/>
</dbReference>
<dbReference type="PROSITE" id="PS00871">
    <property type="entry name" value="CLPAB_2"/>
    <property type="match status" value="1"/>
</dbReference>
<dbReference type="SUPFAM" id="SSF52540">
    <property type="entry name" value="P-loop containing nucleoside triphosphate hydrolases"/>
    <property type="match status" value="2"/>
</dbReference>
<dbReference type="Gene3D" id="1.10.8.60">
    <property type="match status" value="1"/>
</dbReference>
<dbReference type="PANTHER" id="PTHR11638:SF18">
    <property type="entry name" value="HEAT SHOCK PROTEIN 104"/>
    <property type="match status" value="1"/>
</dbReference>
<dbReference type="PROSITE" id="PS00870">
    <property type="entry name" value="CLPAB_1"/>
    <property type="match status" value="1"/>
</dbReference>
<feature type="domain" description="Clp R" evidence="8">
    <location>
        <begin position="3"/>
        <end position="150"/>
    </location>
</feature>
<dbReference type="InterPro" id="IPR001270">
    <property type="entry name" value="ClpA/B"/>
</dbReference>
<feature type="coiled-coil region" evidence="7">
    <location>
        <begin position="409"/>
        <end position="466"/>
    </location>
</feature>
<dbReference type="Gene3D" id="1.10.1780.10">
    <property type="entry name" value="Clp, N-terminal domain"/>
    <property type="match status" value="1"/>
</dbReference>
<dbReference type="AlphaFoldDB" id="A0A7V3NTY2"/>